<dbReference type="Proteomes" id="UP001224533">
    <property type="component" value="Chromosome"/>
</dbReference>
<evidence type="ECO:0000313" key="10">
    <source>
        <dbReference type="EMBL" id="ARU19196.1"/>
    </source>
</evidence>
<evidence type="ECO:0000313" key="12">
    <source>
        <dbReference type="EMBL" id="WII27885.1"/>
    </source>
</evidence>
<dbReference type="Gene3D" id="1.10.357.140">
    <property type="entry name" value="UbiA prenyltransferase"/>
    <property type="match status" value="1"/>
</dbReference>
<comment type="subcellular location">
    <subcellularLocation>
        <location evidence="1">Membrane</location>
        <topology evidence="1">Multi-pass membrane protein</topology>
    </subcellularLocation>
</comment>
<proteinExistence type="predicted"/>
<dbReference type="GO" id="GO:0004659">
    <property type="term" value="F:prenyltransferase activity"/>
    <property type="evidence" value="ECO:0007669"/>
    <property type="project" value="InterPro"/>
</dbReference>
<dbReference type="UniPathway" id="UPA00079"/>
<keyword evidence="7 8" id="KW-0472">Membrane</keyword>
<dbReference type="GO" id="GO:0009234">
    <property type="term" value="P:menaquinone biosynthetic process"/>
    <property type="evidence" value="ECO:0007669"/>
    <property type="project" value="UniProtKB-UniPathway"/>
</dbReference>
<evidence type="ECO:0000256" key="3">
    <source>
        <dbReference type="ARBA" id="ARBA00022428"/>
    </source>
</evidence>
<dbReference type="InterPro" id="IPR000537">
    <property type="entry name" value="UbiA_prenyltransferase"/>
</dbReference>
<feature type="transmembrane region" description="Helical" evidence="8">
    <location>
        <begin position="145"/>
        <end position="163"/>
    </location>
</feature>
<dbReference type="EMBL" id="CP007646">
    <property type="protein sequence ID" value="AIR10688.1"/>
    <property type="molecule type" value="Genomic_DNA"/>
</dbReference>
<dbReference type="Proteomes" id="UP000195378">
    <property type="component" value="Chromosome"/>
</dbReference>
<accession>A0A089QFS1</accession>
<dbReference type="CDD" id="cd13962">
    <property type="entry name" value="PT_UbiA_UBIAD1"/>
    <property type="match status" value="1"/>
</dbReference>
<evidence type="ECO:0000313" key="11">
    <source>
        <dbReference type="EMBL" id="WHS18381.1"/>
    </source>
</evidence>
<evidence type="ECO:0000313" key="13">
    <source>
        <dbReference type="Proteomes" id="UP000029488"/>
    </source>
</evidence>
<dbReference type="Proteomes" id="UP000029488">
    <property type="component" value="Chromosome"/>
</dbReference>
<keyword evidence="4 9" id="KW-0808">Transferase</keyword>
<comment type="pathway">
    <text evidence="2">Quinol/quinone metabolism; menaquinone biosynthesis.</text>
</comment>
<feature type="transmembrane region" description="Helical" evidence="8">
    <location>
        <begin position="116"/>
        <end position="133"/>
    </location>
</feature>
<dbReference type="PANTHER" id="PTHR13929">
    <property type="entry name" value="1,4-DIHYDROXY-2-NAPHTHOATE OCTAPRENYLTRANSFERASE"/>
    <property type="match status" value="1"/>
</dbReference>
<reference evidence="9 13" key="1">
    <citation type="journal article" date="2014" name="BMC Genomics">
        <title>Unusual genome complexity in Lactobacillus salivarius JCM1046.</title>
        <authorList>
            <person name="Raftis E.J."/>
            <person name="Forde B.M."/>
            <person name="Claesson M.J."/>
            <person name="O'Toole P.W."/>
        </authorList>
    </citation>
    <scope>NUCLEOTIDE SEQUENCE [LARGE SCALE GENOMIC DNA]</scope>
    <source>
        <strain evidence="9 13">JCM1046</strain>
    </source>
</reference>
<dbReference type="EC" id="2.5.1.-" evidence="9"/>
<feature type="transmembrane region" description="Helical" evidence="8">
    <location>
        <begin position="38"/>
        <end position="55"/>
    </location>
</feature>
<dbReference type="InterPro" id="IPR044878">
    <property type="entry name" value="UbiA_sf"/>
</dbReference>
<gene>
    <name evidence="9" type="primary">menA</name>
    <name evidence="10" type="ORF">B7R82_03985</name>
    <name evidence="9" type="ORF">LSJ_1014c</name>
    <name evidence="11" type="ORF">O2U02_03955</name>
    <name evidence="12" type="ORF">QFE45_05705</name>
</gene>
<dbReference type="KEGG" id="lsj:LSJ_1014c"/>
<evidence type="ECO:0000256" key="4">
    <source>
        <dbReference type="ARBA" id="ARBA00022679"/>
    </source>
</evidence>
<dbReference type="NCBIfam" id="NF004752">
    <property type="entry name" value="PRK06080.1-4"/>
    <property type="match status" value="1"/>
</dbReference>
<feature type="transmembrane region" description="Helical" evidence="8">
    <location>
        <begin position="89"/>
        <end position="110"/>
    </location>
</feature>
<dbReference type="InterPro" id="IPR026046">
    <property type="entry name" value="UBIAD1"/>
</dbReference>
<evidence type="ECO:0000313" key="14">
    <source>
        <dbReference type="Proteomes" id="UP000195378"/>
    </source>
</evidence>
<evidence type="ECO:0000256" key="5">
    <source>
        <dbReference type="ARBA" id="ARBA00022692"/>
    </source>
</evidence>
<feature type="transmembrane region" description="Helical" evidence="8">
    <location>
        <begin position="280"/>
        <end position="300"/>
    </location>
</feature>
<protein>
    <submittedName>
        <fullName evidence="9 11">Prenyltransferase</fullName>
        <ecNumber evidence="9">2.5.1.-</ecNumber>
    </submittedName>
</protein>
<dbReference type="AlphaFoldDB" id="A0A089QFS1"/>
<dbReference type="EMBL" id="CP020858">
    <property type="protein sequence ID" value="ARU19196.1"/>
    <property type="molecule type" value="Genomic_DNA"/>
</dbReference>
<evidence type="ECO:0000256" key="6">
    <source>
        <dbReference type="ARBA" id="ARBA00022989"/>
    </source>
</evidence>
<evidence type="ECO:0000313" key="15">
    <source>
        <dbReference type="Proteomes" id="UP001224533"/>
    </source>
</evidence>
<keyword evidence="3" id="KW-0474">Menaquinone biosynthesis</keyword>
<dbReference type="RefSeq" id="WP_044004953.1">
    <property type="nucleotide sequence ID" value="NZ_CP007646.1"/>
</dbReference>
<dbReference type="EMBL" id="CP123971">
    <property type="protein sequence ID" value="WII27885.1"/>
    <property type="molecule type" value="Genomic_DNA"/>
</dbReference>
<organism evidence="9 13">
    <name type="scientific">Ligilactobacillus salivarius</name>
    <dbReference type="NCBI Taxonomy" id="1624"/>
    <lineage>
        <taxon>Bacteria</taxon>
        <taxon>Bacillati</taxon>
        <taxon>Bacillota</taxon>
        <taxon>Bacilli</taxon>
        <taxon>Lactobacillales</taxon>
        <taxon>Lactobacillaceae</taxon>
        <taxon>Ligilactobacillus</taxon>
    </lineage>
</organism>
<evidence type="ECO:0000256" key="7">
    <source>
        <dbReference type="ARBA" id="ARBA00023136"/>
    </source>
</evidence>
<dbReference type="PANTHER" id="PTHR13929:SF0">
    <property type="entry name" value="UBIA PRENYLTRANSFERASE DOMAIN-CONTAINING PROTEIN 1"/>
    <property type="match status" value="1"/>
</dbReference>
<sequence>MSLKVFLELVEIKAKTASILPFLIGICFSYYYYNSVHLGLSVVFFVAMLLFNMAVDALDNYNDYHHAVDKLEYKRKTNIIGRENISPKLVFVILAIMTVIAAIMGLYLVYVTGLPLLWMGMFCFAVGIFYSSGPRPLSSLPLGEFFSGITMGFVISLICVYLNSYQIFSWHWENLAKVFLISLPNILWISNLMLANNICDYDEDERNNRHTIVHFIGVKNALFAFSLKNVLAFAAIILSFYLKLAPWTSLLALLAIPFVYKQDRMLMKEQVKSKTFKCAVKILAFGSFIQVLTYSIGLLFL</sequence>
<dbReference type="EMBL" id="CP114509">
    <property type="protein sequence ID" value="WHS18381.1"/>
    <property type="molecule type" value="Genomic_DNA"/>
</dbReference>
<dbReference type="Proteomes" id="UP001231316">
    <property type="component" value="Chromosome"/>
</dbReference>
<reference evidence="11 15" key="3">
    <citation type="submission" date="2022-12" db="EMBL/GenBank/DDBJ databases">
        <title>Assessment of beneficial effects and identification of host adaptation-associated genes of Ligilactobacillus salivarius isolated from Meles meles.</title>
        <authorList>
            <person name="Wang Y."/>
        </authorList>
    </citation>
    <scope>NUCLEOTIDE SEQUENCE [LARGE SCALE GENOMIC DNA]</scope>
    <source>
        <strain evidence="11 15">S35</strain>
    </source>
</reference>
<reference evidence="12" key="4">
    <citation type="submission" date="2023-04" db="EMBL/GenBank/DDBJ databases">
        <title>Four porcine-derived lactic acid bacteria strains analyses and their evaluation as potential probiotics based on genomics.</title>
        <authorList>
            <person name="Niu D."/>
        </authorList>
    </citation>
    <scope>NUCLEOTIDE SEQUENCE</scope>
    <source>
        <strain evidence="12">ZSA5</strain>
    </source>
</reference>
<feature type="transmembrane region" description="Helical" evidence="8">
    <location>
        <begin position="12"/>
        <end position="32"/>
    </location>
</feature>
<name>A0A089QFS1_9LACO</name>
<evidence type="ECO:0000313" key="9">
    <source>
        <dbReference type="EMBL" id="AIR10688.1"/>
    </source>
</evidence>
<dbReference type="GO" id="GO:0016020">
    <property type="term" value="C:membrane"/>
    <property type="evidence" value="ECO:0007669"/>
    <property type="project" value="UniProtKB-SubCell"/>
</dbReference>
<keyword evidence="5 8" id="KW-0812">Transmembrane</keyword>
<evidence type="ECO:0000256" key="1">
    <source>
        <dbReference type="ARBA" id="ARBA00004141"/>
    </source>
</evidence>
<feature type="transmembrane region" description="Helical" evidence="8">
    <location>
        <begin position="175"/>
        <end position="195"/>
    </location>
</feature>
<dbReference type="PIRSF" id="PIRSF005355">
    <property type="entry name" value="UBIAD1"/>
    <property type="match status" value="1"/>
</dbReference>
<reference evidence="10 14" key="2">
    <citation type="submission" date="2017-04" db="EMBL/GenBank/DDBJ databases">
        <title>Complete genome sequence of Lactobacillus salivarius ZLS006, a probiotic strain isolated from healthy piglet.</title>
        <authorList>
            <person name="Zhang D."/>
        </authorList>
    </citation>
    <scope>NUCLEOTIDE SEQUENCE [LARGE SCALE GENOMIC DNA]</scope>
    <source>
        <strain evidence="10 14">ZLS006</strain>
    </source>
</reference>
<feature type="transmembrane region" description="Helical" evidence="8">
    <location>
        <begin position="244"/>
        <end position="260"/>
    </location>
</feature>
<keyword evidence="6 8" id="KW-1133">Transmembrane helix</keyword>
<dbReference type="GO" id="GO:0042371">
    <property type="term" value="P:vitamin K biosynthetic process"/>
    <property type="evidence" value="ECO:0007669"/>
    <property type="project" value="TreeGrafter"/>
</dbReference>
<evidence type="ECO:0000256" key="2">
    <source>
        <dbReference type="ARBA" id="ARBA00004863"/>
    </source>
</evidence>
<dbReference type="Pfam" id="PF01040">
    <property type="entry name" value="UbiA"/>
    <property type="match status" value="1"/>
</dbReference>
<evidence type="ECO:0000256" key="8">
    <source>
        <dbReference type="SAM" id="Phobius"/>
    </source>
</evidence>